<keyword evidence="7" id="KW-0653">Protein transport</keyword>
<evidence type="ECO:0000256" key="8">
    <source>
        <dbReference type="SAM" id="MobiDB-lite"/>
    </source>
</evidence>
<keyword evidence="7" id="KW-0813">Transport</keyword>
<dbReference type="EMBL" id="JAAHFQ010000388">
    <property type="protein sequence ID" value="NER29555.1"/>
    <property type="molecule type" value="Genomic_DNA"/>
</dbReference>
<gene>
    <name evidence="10" type="ORF">F6J89_18505</name>
</gene>
<dbReference type="PANTHER" id="PTHR30558:SF3">
    <property type="entry name" value="BIOPOLYMER TRANSPORT PROTEIN EXBD-RELATED"/>
    <property type="match status" value="1"/>
</dbReference>
<keyword evidence="4 7" id="KW-0812">Transmembrane</keyword>
<sequence length="215" mass="23014">MKKKYPPATSPAPIRPLKFQMEHSNEEVRVEIVPLIDVIFCILTFFILAAVGLSRQQAITVDLPKASTGTRQGQEILIVSLSEFGQVFVEQEPVQTQADFQQKLRQYLSSNPNGLMALYASENATYNEVVQVLDVLRSVGGNRVALATLSGQSIKPSGSFPAPPPTGVPNLPSTPGTNPNQQTLPGLPGLLLPGSPGTNPSPQPAPEQAKPKPSQ</sequence>
<evidence type="ECO:0000256" key="5">
    <source>
        <dbReference type="ARBA" id="ARBA00022989"/>
    </source>
</evidence>
<evidence type="ECO:0000256" key="4">
    <source>
        <dbReference type="ARBA" id="ARBA00022692"/>
    </source>
</evidence>
<evidence type="ECO:0000256" key="9">
    <source>
        <dbReference type="SAM" id="Phobius"/>
    </source>
</evidence>
<protein>
    <submittedName>
        <fullName evidence="10">Biopolymer transporter ExbD</fullName>
    </submittedName>
</protein>
<organism evidence="10">
    <name type="scientific">Symploca sp. SIO1C4</name>
    <dbReference type="NCBI Taxonomy" id="2607765"/>
    <lineage>
        <taxon>Bacteria</taxon>
        <taxon>Bacillati</taxon>
        <taxon>Cyanobacteriota</taxon>
        <taxon>Cyanophyceae</taxon>
        <taxon>Coleofasciculales</taxon>
        <taxon>Coleofasciculaceae</taxon>
        <taxon>Symploca</taxon>
    </lineage>
</organism>
<comment type="caution">
    <text evidence="10">The sequence shown here is derived from an EMBL/GenBank/DDBJ whole genome shotgun (WGS) entry which is preliminary data.</text>
</comment>
<dbReference type="AlphaFoldDB" id="A0A6B3NF40"/>
<evidence type="ECO:0000313" key="10">
    <source>
        <dbReference type="EMBL" id="NER29555.1"/>
    </source>
</evidence>
<evidence type="ECO:0000256" key="3">
    <source>
        <dbReference type="ARBA" id="ARBA00022475"/>
    </source>
</evidence>
<keyword evidence="3" id="KW-1003">Cell membrane</keyword>
<evidence type="ECO:0000256" key="6">
    <source>
        <dbReference type="ARBA" id="ARBA00023136"/>
    </source>
</evidence>
<reference evidence="10" key="1">
    <citation type="submission" date="2019-11" db="EMBL/GenBank/DDBJ databases">
        <title>Genomic insights into an expanded diversity of filamentous marine cyanobacteria reveals the extraordinary biosynthetic potential of Moorea and Okeania.</title>
        <authorList>
            <person name="Ferreira Leao T."/>
            <person name="Wang M."/>
            <person name="Moss N."/>
            <person name="Da Silva R."/>
            <person name="Sanders J."/>
            <person name="Nurk S."/>
            <person name="Gurevich A."/>
            <person name="Humphrey G."/>
            <person name="Reher R."/>
            <person name="Zhu Q."/>
            <person name="Belda-Ferre P."/>
            <person name="Glukhov E."/>
            <person name="Rex R."/>
            <person name="Dorrestein P.C."/>
            <person name="Knight R."/>
            <person name="Pevzner P."/>
            <person name="Gerwick W.H."/>
            <person name="Gerwick L."/>
        </authorList>
    </citation>
    <scope>NUCLEOTIDE SEQUENCE</scope>
    <source>
        <strain evidence="10">SIO1C4</strain>
    </source>
</reference>
<dbReference type="GO" id="GO:0005886">
    <property type="term" value="C:plasma membrane"/>
    <property type="evidence" value="ECO:0007669"/>
    <property type="project" value="UniProtKB-SubCell"/>
</dbReference>
<name>A0A6B3NF40_9CYAN</name>
<comment type="subcellular location">
    <subcellularLocation>
        <location evidence="1">Cell membrane</location>
        <topology evidence="1">Single-pass membrane protein</topology>
    </subcellularLocation>
    <subcellularLocation>
        <location evidence="7">Cell membrane</location>
        <topology evidence="7">Single-pass type II membrane protein</topology>
    </subcellularLocation>
</comment>
<proteinExistence type="inferred from homology"/>
<feature type="transmembrane region" description="Helical" evidence="9">
    <location>
        <begin position="32"/>
        <end position="53"/>
    </location>
</feature>
<dbReference type="Pfam" id="PF02472">
    <property type="entry name" value="ExbD"/>
    <property type="match status" value="1"/>
</dbReference>
<evidence type="ECO:0000256" key="7">
    <source>
        <dbReference type="RuleBase" id="RU003879"/>
    </source>
</evidence>
<dbReference type="GO" id="GO:0022857">
    <property type="term" value="F:transmembrane transporter activity"/>
    <property type="evidence" value="ECO:0007669"/>
    <property type="project" value="InterPro"/>
</dbReference>
<evidence type="ECO:0000256" key="2">
    <source>
        <dbReference type="ARBA" id="ARBA00005811"/>
    </source>
</evidence>
<dbReference type="PANTHER" id="PTHR30558">
    <property type="entry name" value="EXBD MEMBRANE COMPONENT OF PMF-DRIVEN MACROMOLECULE IMPORT SYSTEM"/>
    <property type="match status" value="1"/>
</dbReference>
<comment type="similarity">
    <text evidence="2 7">Belongs to the ExbD/TolR family.</text>
</comment>
<dbReference type="InterPro" id="IPR003400">
    <property type="entry name" value="ExbD"/>
</dbReference>
<feature type="compositionally biased region" description="Low complexity" evidence="8">
    <location>
        <begin position="206"/>
        <end position="215"/>
    </location>
</feature>
<keyword evidence="5 9" id="KW-1133">Transmembrane helix</keyword>
<accession>A0A6B3NF40</accession>
<dbReference type="Gene3D" id="3.30.420.270">
    <property type="match status" value="1"/>
</dbReference>
<keyword evidence="6 9" id="KW-0472">Membrane</keyword>
<dbReference type="GO" id="GO:0015031">
    <property type="term" value="P:protein transport"/>
    <property type="evidence" value="ECO:0007669"/>
    <property type="project" value="UniProtKB-KW"/>
</dbReference>
<feature type="region of interest" description="Disordered" evidence="8">
    <location>
        <begin position="152"/>
        <end position="215"/>
    </location>
</feature>
<feature type="compositionally biased region" description="Low complexity" evidence="8">
    <location>
        <begin position="179"/>
        <end position="198"/>
    </location>
</feature>
<evidence type="ECO:0000256" key="1">
    <source>
        <dbReference type="ARBA" id="ARBA00004162"/>
    </source>
</evidence>